<dbReference type="AlphaFoldDB" id="A0A4R8MQT5"/>
<dbReference type="InterPro" id="IPR058072">
    <property type="entry name" value="LIC12708-like"/>
</dbReference>
<dbReference type="STRING" id="1193051.LEP1GSC017_3266"/>
<name>A0A4R8MQT5_LEPME</name>
<sequence>MLKFNMSTVKLGKASCPVNKKLGNGCCTMRTLYLFLTLIFSVSCLRFRVENLKEEILFRIPLGQTNESFEGVVVNQVLTNVPLTIPNSSNISAMADNKQAVIKLFDRNGRLDATLGNPDFKSVSGIPHYPFRFGGIGIVAMNEDGDLIVQNRISSKGMELPQGQENLYKTYSGSFSTQGTTVLPSFLVQISQKGVVKFMLGASGKNSEPFRYIEFILPGEGEKLFVYHRIAEEMRLSYFEEGELKGNLKESGLDVFASNDAKEYDITLDKLLPHPEGEYVLGSFSYYSKKDKRFKFRRIFRFVFDSKSSQMLKEIQDPSEILFSIRNNGEFYIWETEDGGNAARLQVHDKEGNHINNKRIPFSSPRGQWRETYTDAFDNIYSVRIRAGALEVYRWI</sequence>
<evidence type="ECO:0000313" key="1">
    <source>
        <dbReference type="EMBL" id="TDY71729.1"/>
    </source>
</evidence>
<dbReference type="EMBL" id="SORO01000001">
    <property type="protein sequence ID" value="TDY71729.1"/>
    <property type="molecule type" value="Genomic_DNA"/>
</dbReference>
<comment type="caution">
    <text evidence="1">The sequence shown here is derived from an EMBL/GenBank/DDBJ whole genome shotgun (WGS) entry which is preliminary data.</text>
</comment>
<dbReference type="NCBIfam" id="NF047780">
    <property type="entry name" value="LIC12708_fam"/>
    <property type="match status" value="1"/>
</dbReference>
<protein>
    <submittedName>
        <fullName evidence="1">Uncharacterized protein</fullName>
    </submittedName>
</protein>
<evidence type="ECO:0000313" key="2">
    <source>
        <dbReference type="Proteomes" id="UP000294684"/>
    </source>
</evidence>
<accession>A0A4R8MQT5</accession>
<proteinExistence type="predicted"/>
<organism evidence="1 2">
    <name type="scientific">Leptospira meyeri</name>
    <dbReference type="NCBI Taxonomy" id="29508"/>
    <lineage>
        <taxon>Bacteria</taxon>
        <taxon>Pseudomonadati</taxon>
        <taxon>Spirochaetota</taxon>
        <taxon>Spirochaetia</taxon>
        <taxon>Leptospirales</taxon>
        <taxon>Leptospiraceae</taxon>
        <taxon>Leptospira</taxon>
    </lineage>
</organism>
<keyword evidence="2" id="KW-1185">Reference proteome</keyword>
<gene>
    <name evidence="1" type="ORF">CLV96_0698</name>
</gene>
<dbReference type="Proteomes" id="UP000294684">
    <property type="component" value="Unassembled WGS sequence"/>
</dbReference>
<reference evidence="1 2" key="1">
    <citation type="submission" date="2019-03" db="EMBL/GenBank/DDBJ databases">
        <title>Genomic Encyclopedia of Archaeal and Bacterial Type Strains, Phase II (KMG-II): from individual species to whole genera.</title>
        <authorList>
            <person name="Goeker M."/>
        </authorList>
    </citation>
    <scope>NUCLEOTIDE SEQUENCE [LARGE SCALE GENOMIC DNA]</scope>
    <source>
        <strain evidence="1 2">DSM 21537</strain>
    </source>
</reference>